<feature type="transmembrane region" description="Helical" evidence="1">
    <location>
        <begin position="42"/>
        <end position="65"/>
    </location>
</feature>
<feature type="transmembrane region" description="Helical" evidence="1">
    <location>
        <begin position="129"/>
        <end position="147"/>
    </location>
</feature>
<dbReference type="Pfam" id="PF22765">
    <property type="entry name" value="DUF7010"/>
    <property type="match status" value="1"/>
</dbReference>
<gene>
    <name evidence="2" type="ORF">LCGC14_1003930</name>
</gene>
<name>A0A0F9QKJ1_9ZZZZ</name>
<dbReference type="AlphaFoldDB" id="A0A0F9QKJ1"/>
<dbReference type="EMBL" id="LAZR01003897">
    <property type="protein sequence ID" value="KKN13671.1"/>
    <property type="molecule type" value="Genomic_DNA"/>
</dbReference>
<keyword evidence="1" id="KW-0812">Transmembrane</keyword>
<evidence type="ECO:0000313" key="2">
    <source>
        <dbReference type="EMBL" id="KKN13671.1"/>
    </source>
</evidence>
<feature type="transmembrane region" description="Helical" evidence="1">
    <location>
        <begin position="153"/>
        <end position="172"/>
    </location>
</feature>
<comment type="caution">
    <text evidence="2">The sequence shown here is derived from an EMBL/GenBank/DDBJ whole genome shotgun (WGS) entry which is preliminary data.</text>
</comment>
<feature type="transmembrane region" description="Helical" evidence="1">
    <location>
        <begin position="12"/>
        <end position="36"/>
    </location>
</feature>
<reference evidence="2" key="1">
    <citation type="journal article" date="2015" name="Nature">
        <title>Complex archaea that bridge the gap between prokaryotes and eukaryotes.</title>
        <authorList>
            <person name="Spang A."/>
            <person name="Saw J.H."/>
            <person name="Jorgensen S.L."/>
            <person name="Zaremba-Niedzwiedzka K."/>
            <person name="Martijn J."/>
            <person name="Lind A.E."/>
            <person name="van Eijk R."/>
            <person name="Schleper C."/>
            <person name="Guy L."/>
            <person name="Ettema T.J."/>
        </authorList>
    </citation>
    <scope>NUCLEOTIDE SEQUENCE</scope>
</reference>
<feature type="transmembrane region" description="Helical" evidence="1">
    <location>
        <begin position="105"/>
        <end position="122"/>
    </location>
</feature>
<dbReference type="InterPro" id="IPR053824">
    <property type="entry name" value="DUF7010"/>
</dbReference>
<feature type="transmembrane region" description="Helical" evidence="1">
    <location>
        <begin position="77"/>
        <end position="99"/>
    </location>
</feature>
<evidence type="ECO:0008006" key="3">
    <source>
        <dbReference type="Google" id="ProtNLM"/>
    </source>
</evidence>
<proteinExistence type="predicted"/>
<organism evidence="2">
    <name type="scientific">marine sediment metagenome</name>
    <dbReference type="NCBI Taxonomy" id="412755"/>
    <lineage>
        <taxon>unclassified sequences</taxon>
        <taxon>metagenomes</taxon>
        <taxon>ecological metagenomes</taxon>
    </lineage>
</organism>
<keyword evidence="1" id="KW-1133">Transmembrane helix</keyword>
<evidence type="ECO:0000256" key="1">
    <source>
        <dbReference type="SAM" id="Phobius"/>
    </source>
</evidence>
<keyword evidence="1" id="KW-0472">Membrane</keyword>
<sequence>MTFKEAQKDMCEAYLGGGPGAFTSGVVWLIAGITAVVSTREYSVLFFFFGGMLIHPIGILLSKTLQRSGKHTKGNPLSYLALESTFFLFVGLFIAYLVLQIHPDWFFPIMILIIGGRYLVFATIYGMRIYWIFGATLILSGVGGLLLNTPFYVIAFVGGTIEIIFSFVILYLERRNLEVKID</sequence>
<protein>
    <recommendedName>
        <fullName evidence="3">DUF308 domain-containing protein</fullName>
    </recommendedName>
</protein>
<accession>A0A0F9QKJ1</accession>